<accession>A0A4R6SLU2</accession>
<dbReference type="AlphaFoldDB" id="A0A4R6SLU2"/>
<feature type="transmembrane region" description="Helical" evidence="1">
    <location>
        <begin position="122"/>
        <end position="139"/>
    </location>
</feature>
<keyword evidence="3" id="KW-1185">Reference proteome</keyword>
<protein>
    <submittedName>
        <fullName evidence="2">Uncharacterized protein</fullName>
    </submittedName>
</protein>
<sequence>MRCGSGVLAGLAAGLVLWGVGPLLGPVLKSIFEGCTDRRDCLTDSIGRAVLAVSVGVALWWTLTLVAGWLVLRLWRIESAGLTAALGMAISLVLWWRFGQLPLLCVPGFAAAAFATSPDLTYATRGGVLGTLAIVVLLVPA</sequence>
<organism evidence="2 3">
    <name type="scientific">Labedaea rhizosphaerae</name>
    <dbReference type="NCBI Taxonomy" id="598644"/>
    <lineage>
        <taxon>Bacteria</taxon>
        <taxon>Bacillati</taxon>
        <taxon>Actinomycetota</taxon>
        <taxon>Actinomycetes</taxon>
        <taxon>Pseudonocardiales</taxon>
        <taxon>Pseudonocardiaceae</taxon>
        <taxon>Labedaea</taxon>
    </lineage>
</organism>
<feature type="transmembrane region" description="Helical" evidence="1">
    <location>
        <begin position="79"/>
        <end position="98"/>
    </location>
</feature>
<proteinExistence type="predicted"/>
<evidence type="ECO:0000256" key="1">
    <source>
        <dbReference type="SAM" id="Phobius"/>
    </source>
</evidence>
<keyword evidence="1" id="KW-0472">Membrane</keyword>
<evidence type="ECO:0000313" key="3">
    <source>
        <dbReference type="Proteomes" id="UP000295444"/>
    </source>
</evidence>
<dbReference type="EMBL" id="SNXZ01000001">
    <property type="protein sequence ID" value="TDQ04520.1"/>
    <property type="molecule type" value="Genomic_DNA"/>
</dbReference>
<evidence type="ECO:0000313" key="2">
    <source>
        <dbReference type="EMBL" id="TDQ04520.1"/>
    </source>
</evidence>
<keyword evidence="1" id="KW-1133">Transmembrane helix</keyword>
<gene>
    <name evidence="2" type="ORF">EV186_101472</name>
</gene>
<comment type="caution">
    <text evidence="2">The sequence shown here is derived from an EMBL/GenBank/DDBJ whole genome shotgun (WGS) entry which is preliminary data.</text>
</comment>
<feature type="transmembrane region" description="Helical" evidence="1">
    <location>
        <begin position="46"/>
        <end position="72"/>
    </location>
</feature>
<name>A0A4R6SLU2_LABRH</name>
<reference evidence="2 3" key="1">
    <citation type="submission" date="2019-03" db="EMBL/GenBank/DDBJ databases">
        <title>Genomic Encyclopedia of Type Strains, Phase IV (KMG-IV): sequencing the most valuable type-strain genomes for metagenomic binning, comparative biology and taxonomic classification.</title>
        <authorList>
            <person name="Goeker M."/>
        </authorList>
    </citation>
    <scope>NUCLEOTIDE SEQUENCE [LARGE SCALE GENOMIC DNA]</scope>
    <source>
        <strain evidence="2 3">DSM 45361</strain>
    </source>
</reference>
<dbReference type="Proteomes" id="UP000295444">
    <property type="component" value="Unassembled WGS sequence"/>
</dbReference>
<keyword evidence="1" id="KW-0812">Transmembrane</keyword>